<dbReference type="PANTHER" id="PTHR30055">
    <property type="entry name" value="HTH-TYPE TRANSCRIPTIONAL REGULATOR RUTR"/>
    <property type="match status" value="1"/>
</dbReference>
<gene>
    <name evidence="7" type="ORF">SAMN05877838_2069</name>
</gene>
<proteinExistence type="predicted"/>
<evidence type="ECO:0000313" key="7">
    <source>
        <dbReference type="EMBL" id="SOE17177.1"/>
    </source>
</evidence>
<dbReference type="GO" id="GO:0000976">
    <property type="term" value="F:transcription cis-regulatory region binding"/>
    <property type="evidence" value="ECO:0007669"/>
    <property type="project" value="TreeGrafter"/>
</dbReference>
<dbReference type="SUPFAM" id="SSF46689">
    <property type="entry name" value="Homeodomain-like"/>
    <property type="match status" value="1"/>
</dbReference>
<reference evidence="8" key="1">
    <citation type="submission" date="2017-08" db="EMBL/GenBank/DDBJ databases">
        <authorList>
            <person name="Varghese N."/>
            <person name="Submissions S."/>
        </authorList>
    </citation>
    <scope>NUCLEOTIDE SEQUENCE [LARGE SCALE GENOMIC DNA]</scope>
    <source>
        <strain evidence="8">KCTC 23107</strain>
    </source>
</reference>
<dbReference type="InterPro" id="IPR039538">
    <property type="entry name" value="BetI_C"/>
</dbReference>
<dbReference type="Gene3D" id="1.10.357.10">
    <property type="entry name" value="Tetracycline Repressor, domain 2"/>
    <property type="match status" value="1"/>
</dbReference>
<keyword evidence="1" id="KW-0678">Repressor</keyword>
<feature type="domain" description="HTH tetR-type" evidence="6">
    <location>
        <begin position="5"/>
        <end position="65"/>
    </location>
</feature>
<evidence type="ECO:0000256" key="3">
    <source>
        <dbReference type="ARBA" id="ARBA00023125"/>
    </source>
</evidence>
<dbReference type="Pfam" id="PF13977">
    <property type="entry name" value="TetR_C_6"/>
    <property type="match status" value="1"/>
</dbReference>
<evidence type="ECO:0000256" key="2">
    <source>
        <dbReference type="ARBA" id="ARBA00023015"/>
    </source>
</evidence>
<sequence length="201" mass="22204">MSKAELKRQFILEQTEALLVREGGAGLSMRKVADACGISLGNLQYHYATREALLEALLASFIASYGALVQDRPFQPSGDLRRDLSELVSSGLELLDETQASRVFKELWAAAQQSGSLAREMTRYYRELAGFYAQTLRSLDPAADGDRINRAVSVLMPLFEGFCVTRSALPQDRNELAQIWATAIHATLIDADQAPHLREAT</sequence>
<dbReference type="InterPro" id="IPR050109">
    <property type="entry name" value="HTH-type_TetR-like_transc_reg"/>
</dbReference>
<keyword evidence="4" id="KW-0804">Transcription</keyword>
<evidence type="ECO:0000313" key="8">
    <source>
        <dbReference type="Proteomes" id="UP000219465"/>
    </source>
</evidence>
<dbReference type="EMBL" id="OCPC01000002">
    <property type="protein sequence ID" value="SOE17177.1"/>
    <property type="molecule type" value="Genomic_DNA"/>
</dbReference>
<dbReference type="InterPro" id="IPR001647">
    <property type="entry name" value="HTH_TetR"/>
</dbReference>
<dbReference type="Proteomes" id="UP000219465">
    <property type="component" value="Unassembled WGS sequence"/>
</dbReference>
<evidence type="ECO:0000256" key="1">
    <source>
        <dbReference type="ARBA" id="ARBA00022491"/>
    </source>
</evidence>
<dbReference type="PROSITE" id="PS50977">
    <property type="entry name" value="HTH_TETR_2"/>
    <property type="match status" value="1"/>
</dbReference>
<dbReference type="GO" id="GO:0003700">
    <property type="term" value="F:DNA-binding transcription factor activity"/>
    <property type="evidence" value="ECO:0007669"/>
    <property type="project" value="TreeGrafter"/>
</dbReference>
<evidence type="ECO:0000256" key="4">
    <source>
        <dbReference type="ARBA" id="ARBA00023163"/>
    </source>
</evidence>
<keyword evidence="3 5" id="KW-0238">DNA-binding</keyword>
<protein>
    <submittedName>
        <fullName evidence="7">TetR family transcriptional regulator</fullName>
    </submittedName>
</protein>
<dbReference type="SUPFAM" id="SSF48498">
    <property type="entry name" value="Tetracyclin repressor-like, C-terminal domain"/>
    <property type="match status" value="1"/>
</dbReference>
<organism evidence="7 8">
    <name type="scientific">Hoeflea halophila</name>
    <dbReference type="NCBI Taxonomy" id="714899"/>
    <lineage>
        <taxon>Bacteria</taxon>
        <taxon>Pseudomonadati</taxon>
        <taxon>Pseudomonadota</taxon>
        <taxon>Alphaproteobacteria</taxon>
        <taxon>Hyphomicrobiales</taxon>
        <taxon>Rhizobiaceae</taxon>
        <taxon>Hoeflea</taxon>
    </lineage>
</organism>
<evidence type="ECO:0000256" key="5">
    <source>
        <dbReference type="PROSITE-ProRule" id="PRU00335"/>
    </source>
</evidence>
<dbReference type="InterPro" id="IPR036271">
    <property type="entry name" value="Tet_transcr_reg_TetR-rel_C_sf"/>
</dbReference>
<evidence type="ECO:0000259" key="6">
    <source>
        <dbReference type="PROSITE" id="PS50977"/>
    </source>
</evidence>
<name>A0A286IAY9_9HYPH</name>
<keyword evidence="8" id="KW-1185">Reference proteome</keyword>
<dbReference type="InterPro" id="IPR009057">
    <property type="entry name" value="Homeodomain-like_sf"/>
</dbReference>
<dbReference type="Pfam" id="PF00440">
    <property type="entry name" value="TetR_N"/>
    <property type="match status" value="1"/>
</dbReference>
<dbReference type="RefSeq" id="WP_179759010.1">
    <property type="nucleotide sequence ID" value="NZ_OCPC01000002.1"/>
</dbReference>
<dbReference type="PANTHER" id="PTHR30055:SF234">
    <property type="entry name" value="HTH-TYPE TRANSCRIPTIONAL REGULATOR BETI"/>
    <property type="match status" value="1"/>
</dbReference>
<dbReference type="AlphaFoldDB" id="A0A286IAY9"/>
<accession>A0A286IAY9</accession>
<feature type="DNA-binding region" description="H-T-H motif" evidence="5">
    <location>
        <begin position="28"/>
        <end position="47"/>
    </location>
</feature>
<keyword evidence="2" id="KW-0805">Transcription regulation</keyword>